<dbReference type="InterPro" id="IPR046357">
    <property type="entry name" value="PPIase_dom_sf"/>
</dbReference>
<comment type="caution">
    <text evidence="13">The sequence shown here is derived from an EMBL/GenBank/DDBJ whole genome shotgun (WGS) entry which is preliminary data.</text>
</comment>
<keyword evidence="6" id="KW-0697">Rotamase</keyword>
<feature type="non-terminal residue" evidence="13">
    <location>
        <position position="1"/>
    </location>
</feature>
<dbReference type="InterPro" id="IPR008880">
    <property type="entry name" value="Trigger_fac_C"/>
</dbReference>
<dbReference type="SUPFAM" id="SSF54534">
    <property type="entry name" value="FKBP-like"/>
    <property type="match status" value="1"/>
</dbReference>
<feature type="domain" description="Trigger factor ribosome-binding bacterial" evidence="11">
    <location>
        <begin position="1"/>
        <end position="77"/>
    </location>
</feature>
<evidence type="ECO:0000256" key="3">
    <source>
        <dbReference type="ARBA" id="ARBA00005464"/>
    </source>
</evidence>
<evidence type="ECO:0000256" key="1">
    <source>
        <dbReference type="ARBA" id="ARBA00000971"/>
    </source>
</evidence>
<organism evidence="13 14">
    <name type="scientific">Candidatus Azambacteria bacterium RIFCSPLOWO2_01_FULL_37_9</name>
    <dbReference type="NCBI Taxonomy" id="1797297"/>
    <lineage>
        <taxon>Bacteria</taxon>
        <taxon>Candidatus Azamiibacteriota</taxon>
    </lineage>
</organism>
<evidence type="ECO:0000256" key="5">
    <source>
        <dbReference type="ARBA" id="ARBA00016902"/>
    </source>
</evidence>
<dbReference type="InterPro" id="IPR001179">
    <property type="entry name" value="PPIase_FKBP_dom"/>
</dbReference>
<evidence type="ECO:0000256" key="8">
    <source>
        <dbReference type="ARBA" id="ARBA00023235"/>
    </source>
</evidence>
<dbReference type="Pfam" id="PF00254">
    <property type="entry name" value="FKBP_C"/>
    <property type="match status" value="1"/>
</dbReference>
<protein>
    <recommendedName>
        <fullName evidence="5">Trigger factor</fullName>
        <ecNumber evidence="4">5.2.1.8</ecNumber>
    </recommendedName>
    <alternativeName>
        <fullName evidence="9">PPIase</fullName>
    </alternativeName>
</protein>
<dbReference type="InterPro" id="IPR037041">
    <property type="entry name" value="Trigger_fac_C_sf"/>
</dbReference>
<comment type="catalytic activity">
    <reaction evidence="1">
        <text>[protein]-peptidylproline (omega=180) = [protein]-peptidylproline (omega=0)</text>
        <dbReference type="Rhea" id="RHEA:16237"/>
        <dbReference type="Rhea" id="RHEA-COMP:10747"/>
        <dbReference type="Rhea" id="RHEA-COMP:10748"/>
        <dbReference type="ChEBI" id="CHEBI:83833"/>
        <dbReference type="ChEBI" id="CHEBI:83834"/>
        <dbReference type="EC" id="5.2.1.8"/>
    </reaction>
</comment>
<accession>A0A1F5C7U8</accession>
<sequence length="356" mass="41326">IEDSYSKILLENDIEVISRPKIEVVKFIPNQELEYKAEILVSPEIKLADYREIAKKSGQTEKQEVKVDKKEVKDALNWILNSRAKYVKIDRPSQKGDLAVVSYELRNNGVKIEGADQKQHPIILGEGKLAPGFEDRLIGLKTGEEKEFSLDIPQDFINHQIAGKKIDFKVNIDDLMQKDLPKLDDEFAKSIGHFENLELLEKSIEEGILNEKNQAEKDKFRIALILKVASQSEMDISEELIESELEKMIYELEHDIKHRGMEFDKYLEHIKKTRDDLKKEFRDKAIERVRIALVMREIGKSENIEISDEELAEKMKEVLTKLGDQTQNIDHDRLHGYTENIIMNEKVFELLEKLAK</sequence>
<dbReference type="Proteomes" id="UP000177947">
    <property type="component" value="Unassembled WGS sequence"/>
</dbReference>
<dbReference type="GO" id="GO:0005737">
    <property type="term" value="C:cytoplasm"/>
    <property type="evidence" value="ECO:0007669"/>
    <property type="project" value="UniProtKB-SubCell"/>
</dbReference>
<dbReference type="AlphaFoldDB" id="A0A1F5C7U8"/>
<dbReference type="InterPro" id="IPR008881">
    <property type="entry name" value="Trigger_fac_ribosome-bd_bac"/>
</dbReference>
<dbReference type="InterPro" id="IPR005215">
    <property type="entry name" value="Trig_fac"/>
</dbReference>
<keyword evidence="8" id="KW-0413">Isomerase</keyword>
<dbReference type="GO" id="GO:0003755">
    <property type="term" value="F:peptidyl-prolyl cis-trans isomerase activity"/>
    <property type="evidence" value="ECO:0007669"/>
    <property type="project" value="UniProtKB-KW"/>
</dbReference>
<dbReference type="EMBL" id="MEYQ01000024">
    <property type="protein sequence ID" value="OGD38924.1"/>
    <property type="molecule type" value="Genomic_DNA"/>
</dbReference>
<dbReference type="Pfam" id="PF05697">
    <property type="entry name" value="Trigger_N"/>
    <property type="match status" value="1"/>
</dbReference>
<dbReference type="SUPFAM" id="SSF109998">
    <property type="entry name" value="Triger factor/SurA peptide-binding domain-like"/>
    <property type="match status" value="1"/>
</dbReference>
<comment type="subcellular location">
    <subcellularLocation>
        <location evidence="2">Cytoplasm</location>
    </subcellularLocation>
</comment>
<evidence type="ECO:0000259" key="11">
    <source>
        <dbReference type="Pfam" id="PF05697"/>
    </source>
</evidence>
<dbReference type="GO" id="GO:0015031">
    <property type="term" value="P:protein transport"/>
    <property type="evidence" value="ECO:0007669"/>
    <property type="project" value="InterPro"/>
</dbReference>
<dbReference type="GO" id="GO:0006457">
    <property type="term" value="P:protein folding"/>
    <property type="evidence" value="ECO:0007669"/>
    <property type="project" value="InterPro"/>
</dbReference>
<dbReference type="InterPro" id="IPR027304">
    <property type="entry name" value="Trigger_fact/SurA_dom_sf"/>
</dbReference>
<evidence type="ECO:0000256" key="9">
    <source>
        <dbReference type="ARBA" id="ARBA00029986"/>
    </source>
</evidence>
<evidence type="ECO:0000256" key="2">
    <source>
        <dbReference type="ARBA" id="ARBA00004496"/>
    </source>
</evidence>
<proteinExistence type="inferred from homology"/>
<evidence type="ECO:0000259" key="12">
    <source>
        <dbReference type="Pfam" id="PF05698"/>
    </source>
</evidence>
<feature type="domain" description="Trigger factor C-terminal" evidence="12">
    <location>
        <begin position="197"/>
        <end position="351"/>
    </location>
</feature>
<evidence type="ECO:0000313" key="13">
    <source>
        <dbReference type="EMBL" id="OGD38924.1"/>
    </source>
</evidence>
<evidence type="ECO:0000256" key="6">
    <source>
        <dbReference type="ARBA" id="ARBA00023110"/>
    </source>
</evidence>
<evidence type="ECO:0000256" key="7">
    <source>
        <dbReference type="ARBA" id="ARBA00023186"/>
    </source>
</evidence>
<dbReference type="SUPFAM" id="SSF102735">
    <property type="entry name" value="Trigger factor ribosome-binding domain"/>
    <property type="match status" value="1"/>
</dbReference>
<reference evidence="13 14" key="1">
    <citation type="journal article" date="2016" name="Nat. Commun.">
        <title>Thousands of microbial genomes shed light on interconnected biogeochemical processes in an aquifer system.</title>
        <authorList>
            <person name="Anantharaman K."/>
            <person name="Brown C.T."/>
            <person name="Hug L.A."/>
            <person name="Sharon I."/>
            <person name="Castelle C.J."/>
            <person name="Probst A.J."/>
            <person name="Thomas B.C."/>
            <person name="Singh A."/>
            <person name="Wilkins M.J."/>
            <person name="Karaoz U."/>
            <person name="Brodie E.L."/>
            <person name="Williams K.H."/>
            <person name="Hubbard S.S."/>
            <person name="Banfield J.F."/>
        </authorList>
    </citation>
    <scope>NUCLEOTIDE SEQUENCE [LARGE SCALE GENOMIC DNA]</scope>
</reference>
<dbReference type="Gene3D" id="3.10.50.40">
    <property type="match status" value="1"/>
</dbReference>
<dbReference type="EC" id="5.2.1.8" evidence="4"/>
<evidence type="ECO:0000256" key="4">
    <source>
        <dbReference type="ARBA" id="ARBA00013194"/>
    </source>
</evidence>
<dbReference type="Gene3D" id="1.10.3120.10">
    <property type="entry name" value="Trigger factor, C-terminal domain"/>
    <property type="match status" value="1"/>
</dbReference>
<dbReference type="Gene3D" id="3.30.70.1050">
    <property type="entry name" value="Trigger factor ribosome-binding domain"/>
    <property type="match status" value="1"/>
</dbReference>
<feature type="domain" description="PPIase FKBP-type" evidence="10">
    <location>
        <begin position="92"/>
        <end position="166"/>
    </location>
</feature>
<gene>
    <name evidence="13" type="ORF">A2907_02410</name>
</gene>
<evidence type="ECO:0000313" key="14">
    <source>
        <dbReference type="Proteomes" id="UP000177947"/>
    </source>
</evidence>
<keyword evidence="7" id="KW-0143">Chaperone</keyword>
<dbReference type="InterPro" id="IPR036611">
    <property type="entry name" value="Trigger_fac_ribosome-bd_sf"/>
</dbReference>
<evidence type="ECO:0000259" key="10">
    <source>
        <dbReference type="Pfam" id="PF00254"/>
    </source>
</evidence>
<dbReference type="NCBIfam" id="TIGR00115">
    <property type="entry name" value="tig"/>
    <property type="match status" value="1"/>
</dbReference>
<comment type="similarity">
    <text evidence="3">Belongs to the FKBP-type PPIase family. Tig subfamily.</text>
</comment>
<dbReference type="Pfam" id="PF05698">
    <property type="entry name" value="Trigger_C"/>
    <property type="match status" value="1"/>
</dbReference>
<name>A0A1F5C7U8_9BACT</name>